<gene>
    <name evidence="8" type="ORF">C4B63_49g106</name>
</gene>
<feature type="compositionally biased region" description="Acidic residues" evidence="7">
    <location>
        <begin position="122"/>
        <end position="131"/>
    </location>
</feature>
<dbReference type="GO" id="GO:0005634">
    <property type="term" value="C:nucleus"/>
    <property type="evidence" value="ECO:0007669"/>
    <property type="project" value="UniProtKB-SubCell"/>
</dbReference>
<organism evidence="8 9">
    <name type="scientific">Trypanosoma cruzi</name>
    <dbReference type="NCBI Taxonomy" id="5693"/>
    <lineage>
        <taxon>Eukaryota</taxon>
        <taxon>Discoba</taxon>
        <taxon>Euglenozoa</taxon>
        <taxon>Kinetoplastea</taxon>
        <taxon>Metakinetoplastina</taxon>
        <taxon>Trypanosomatida</taxon>
        <taxon>Trypanosomatidae</taxon>
        <taxon>Trypanosoma</taxon>
        <taxon>Schizotrypanum</taxon>
    </lineage>
</organism>
<feature type="compositionally biased region" description="Basic residues" evidence="7">
    <location>
        <begin position="7"/>
        <end position="17"/>
    </location>
</feature>
<keyword evidence="5 6" id="KW-0539">Nucleus</keyword>
<dbReference type="PRINTS" id="PR00620">
    <property type="entry name" value="HISTONEH2A"/>
</dbReference>
<feature type="region of interest" description="Disordered" evidence="7">
    <location>
        <begin position="71"/>
        <end position="150"/>
    </location>
</feature>
<evidence type="ECO:0000256" key="7">
    <source>
        <dbReference type="SAM" id="MobiDB-lite"/>
    </source>
</evidence>
<keyword evidence="6" id="KW-0544">Nucleosome core</keyword>
<dbReference type="AlphaFoldDB" id="A0A2V2V2X2"/>
<comment type="similarity">
    <text evidence="3 6">Belongs to the histone H2A family.</text>
</comment>
<feature type="compositionally biased region" description="Basic and acidic residues" evidence="7">
    <location>
        <begin position="71"/>
        <end position="91"/>
    </location>
</feature>
<dbReference type="InterPro" id="IPR032458">
    <property type="entry name" value="Histone_H2A_CS"/>
</dbReference>
<evidence type="ECO:0000256" key="3">
    <source>
        <dbReference type="ARBA" id="ARBA00010691"/>
    </source>
</evidence>
<dbReference type="PROSITE" id="PS00046">
    <property type="entry name" value="HISTONE_H2A"/>
    <property type="match status" value="1"/>
</dbReference>
<feature type="region of interest" description="Disordered" evidence="7">
    <location>
        <begin position="1"/>
        <end position="22"/>
    </location>
</feature>
<evidence type="ECO:0000313" key="8">
    <source>
        <dbReference type="EMBL" id="PWU90624.1"/>
    </source>
</evidence>
<evidence type="ECO:0000256" key="1">
    <source>
        <dbReference type="ARBA" id="ARBA00004123"/>
    </source>
</evidence>
<evidence type="ECO:0000256" key="2">
    <source>
        <dbReference type="ARBA" id="ARBA00004286"/>
    </source>
</evidence>
<evidence type="ECO:0000256" key="4">
    <source>
        <dbReference type="ARBA" id="ARBA00022454"/>
    </source>
</evidence>
<reference evidence="8 9" key="1">
    <citation type="journal article" date="2018" name="Microb. Genom.">
        <title>Expanding an expanded genome: long-read sequencing of Trypanosoma cruzi.</title>
        <authorList>
            <person name="Berna L."/>
            <person name="Rodriguez M."/>
            <person name="Chiribao M.L."/>
            <person name="Parodi-Talice A."/>
            <person name="Pita S."/>
            <person name="Rijo G."/>
            <person name="Alvarez-Valin F."/>
            <person name="Robello C."/>
        </authorList>
    </citation>
    <scope>NUCLEOTIDE SEQUENCE [LARGE SCALE GENOMIC DNA]</scope>
    <source>
        <strain evidence="8 9">Dm28c</strain>
    </source>
</reference>
<dbReference type="SUPFAM" id="SSF47113">
    <property type="entry name" value="Histone-fold"/>
    <property type="match status" value="1"/>
</dbReference>
<protein>
    <recommendedName>
        <fullName evidence="6">Histone H2A</fullName>
    </recommendedName>
</protein>
<dbReference type="InterPro" id="IPR002119">
    <property type="entry name" value="Histone_H2A"/>
</dbReference>
<dbReference type="VEuPathDB" id="TriTrypDB:C4B63_49g106"/>
<dbReference type="GO" id="GO:0003677">
    <property type="term" value="F:DNA binding"/>
    <property type="evidence" value="ECO:0007669"/>
    <property type="project" value="UniProtKB-KW"/>
</dbReference>
<dbReference type="VEuPathDB" id="TriTrypDB:TcBrA4_0092500"/>
<dbReference type="GO" id="GO:0000786">
    <property type="term" value="C:nucleosome"/>
    <property type="evidence" value="ECO:0007669"/>
    <property type="project" value="UniProtKB-KW"/>
</dbReference>
<dbReference type="Gene3D" id="1.10.20.10">
    <property type="entry name" value="Histone, subunit A"/>
    <property type="match status" value="1"/>
</dbReference>
<evidence type="ECO:0000256" key="6">
    <source>
        <dbReference type="RuleBase" id="RU003767"/>
    </source>
</evidence>
<keyword evidence="4 6" id="KW-0158">Chromosome</keyword>
<dbReference type="Proteomes" id="UP000246121">
    <property type="component" value="Unassembled WGS sequence"/>
</dbReference>
<comment type="subunit">
    <text evidence="6">The nucleosome is a histone octamer containing two molecules each of H2A, H2B, H3 and H4 assembled in one H3-H4 heterotetramer and two H2A-H2B heterodimers. The octamer wraps approximately 147 bp of DNA.</text>
</comment>
<evidence type="ECO:0000256" key="5">
    <source>
        <dbReference type="ARBA" id="ARBA00023242"/>
    </source>
</evidence>
<keyword evidence="6" id="KW-0238">DNA-binding</keyword>
<dbReference type="PANTHER" id="PTHR23430">
    <property type="entry name" value="HISTONE H2A"/>
    <property type="match status" value="1"/>
</dbReference>
<dbReference type="SMART" id="SM00414">
    <property type="entry name" value="H2A"/>
    <property type="match status" value="1"/>
</dbReference>
<comment type="caution">
    <text evidence="8">The sequence shown here is derived from an EMBL/GenBank/DDBJ whole genome shotgun (WGS) entry which is preliminary data.</text>
</comment>
<dbReference type="EMBL" id="PRFA01000049">
    <property type="protein sequence ID" value="PWU90624.1"/>
    <property type="molecule type" value="Genomic_DNA"/>
</dbReference>
<dbReference type="GO" id="GO:0046982">
    <property type="term" value="F:protein heterodimerization activity"/>
    <property type="evidence" value="ECO:0007669"/>
    <property type="project" value="InterPro"/>
</dbReference>
<dbReference type="GO" id="GO:0030527">
    <property type="term" value="F:structural constituent of chromatin"/>
    <property type="evidence" value="ECO:0007669"/>
    <property type="project" value="InterPro"/>
</dbReference>
<evidence type="ECO:0000313" key="9">
    <source>
        <dbReference type="Proteomes" id="UP000246121"/>
    </source>
</evidence>
<accession>A0A2V2V2X2</accession>
<dbReference type="VEuPathDB" id="TriTrypDB:C3747_259g103"/>
<dbReference type="CDD" id="cd00074">
    <property type="entry name" value="HFD_H2A"/>
    <property type="match status" value="1"/>
</dbReference>
<comment type="subcellular location">
    <subcellularLocation>
        <location evidence="2">Chromosome</location>
    </subcellularLocation>
    <subcellularLocation>
        <location evidence="1 6">Nucleus</location>
    </subcellularLocation>
</comment>
<proteinExistence type="inferred from homology"/>
<name>A0A2V2V2X2_TRYCR</name>
<sequence>MATPKQAAKKASKKHGGGRSAKAGLIFPVGRVGSLLRRGQYARRIGASGAVYMAAVLEYLTAELLELVREGGEPAGKEAEAPDTPHGDACRAPRRRPRHAPEECDAVAWWCDAEPEQGGGEEAQEQQEGEGDAQRLERPSGQAQGRGAPC</sequence>
<dbReference type="InterPro" id="IPR009072">
    <property type="entry name" value="Histone-fold"/>
</dbReference>